<sequence length="326" mass="36531">MPPVEVRGIVSHLLKNPHHYPGKHNTPQSRTSQGTNPLDSTRQLLLIWDAMCNYIQEQLEQSRSVCIQGLGTFTFEQHVTPTNTDSHFCKDRTILRPCFVCDPKLQDKLHRFRPKEELRGEYTNPGTVYQIGREVQYLNFAPIAAGCYVRPDVVRDAIRAMVKAVCNLVSRDYSLVLDFKFCQVRMLDRGLSFTFRQSIKGTAQNFLDTKPKCGPEVAVSRRWTTSHLSRSMMNYLPRPDSPNVTRKRSLTAQIGQLSLDLNSVDKTYYSERRDYQPNIQFEATFGITGKGLGGALGGDTMNSLNIAPDAMPAGGQTAALLAGVAD</sequence>
<proteinExistence type="predicted"/>
<feature type="domain" description="CCDC81 HU" evidence="3">
    <location>
        <begin position="134"/>
        <end position="198"/>
    </location>
</feature>
<feature type="region of interest" description="Disordered" evidence="1">
    <location>
        <begin position="15"/>
        <end position="36"/>
    </location>
</feature>
<gene>
    <name evidence="4" type="ORF">Cvel_12227</name>
</gene>
<dbReference type="InterPro" id="IPR028034">
    <property type="entry name" value="HU-CCDC81"/>
</dbReference>
<feature type="compositionally biased region" description="Polar residues" evidence="1">
    <location>
        <begin position="25"/>
        <end position="36"/>
    </location>
</feature>
<feature type="domain" description="CCDC81 HU" evidence="2">
    <location>
        <begin position="21"/>
        <end position="111"/>
    </location>
</feature>
<dbReference type="InterPro" id="IPR026295">
    <property type="entry name" value="CCD81"/>
</dbReference>
<name>A0A0G4I9G0_9ALVE</name>
<dbReference type="PANTHER" id="PTHR14362:SF2">
    <property type="entry name" value="COILED-COIL DOMAIN-CONTAINING PROTEIN 81"/>
    <property type="match status" value="1"/>
</dbReference>
<dbReference type="VEuPathDB" id="CryptoDB:Cvel_12227"/>
<dbReference type="PhylomeDB" id="A0A0G4I9G0"/>
<protein>
    <recommendedName>
        <fullName evidence="5">CCDC81 HU domain-containing protein</fullName>
    </recommendedName>
</protein>
<accession>A0A0G4I9G0</accession>
<dbReference type="Pfam" id="PF14908">
    <property type="entry name" value="HU-CCDC81_euk_1"/>
    <property type="match status" value="1"/>
</dbReference>
<dbReference type="InterPro" id="IPR040673">
    <property type="entry name" value="CCDC81_HU_dom_2"/>
</dbReference>
<evidence type="ECO:0008006" key="5">
    <source>
        <dbReference type="Google" id="ProtNLM"/>
    </source>
</evidence>
<organism evidence="4">
    <name type="scientific">Chromera velia CCMP2878</name>
    <dbReference type="NCBI Taxonomy" id="1169474"/>
    <lineage>
        <taxon>Eukaryota</taxon>
        <taxon>Sar</taxon>
        <taxon>Alveolata</taxon>
        <taxon>Colpodellida</taxon>
        <taxon>Chromeraceae</taxon>
        <taxon>Chromera</taxon>
    </lineage>
</organism>
<dbReference type="GO" id="GO:0005815">
    <property type="term" value="C:microtubule organizing center"/>
    <property type="evidence" value="ECO:0007669"/>
    <property type="project" value="TreeGrafter"/>
</dbReference>
<dbReference type="PANTHER" id="PTHR14362">
    <property type="entry name" value="COILED-COIL DOMAIN-CONTAINING PROTEIN 81"/>
    <property type="match status" value="1"/>
</dbReference>
<dbReference type="EMBL" id="CDMZ01005723">
    <property type="protein sequence ID" value="CEM53762.1"/>
    <property type="molecule type" value="Genomic_DNA"/>
</dbReference>
<evidence type="ECO:0000313" key="4">
    <source>
        <dbReference type="EMBL" id="CEM53762.1"/>
    </source>
</evidence>
<evidence type="ECO:0000259" key="3">
    <source>
        <dbReference type="Pfam" id="PF18289"/>
    </source>
</evidence>
<dbReference type="Pfam" id="PF18289">
    <property type="entry name" value="HU-CCDC81_euk_2"/>
    <property type="match status" value="1"/>
</dbReference>
<evidence type="ECO:0000259" key="2">
    <source>
        <dbReference type="Pfam" id="PF14908"/>
    </source>
</evidence>
<reference evidence="4" key="1">
    <citation type="submission" date="2014-11" db="EMBL/GenBank/DDBJ databases">
        <authorList>
            <person name="Otto D Thomas"/>
            <person name="Naeem Raeece"/>
        </authorList>
    </citation>
    <scope>NUCLEOTIDE SEQUENCE</scope>
</reference>
<evidence type="ECO:0000256" key="1">
    <source>
        <dbReference type="SAM" id="MobiDB-lite"/>
    </source>
</evidence>
<dbReference type="AlphaFoldDB" id="A0A0G4I9G0"/>